<accession>A0A0F9S5K3</accession>
<evidence type="ECO:0000313" key="9">
    <source>
        <dbReference type="EMBL" id="KKN64155.1"/>
    </source>
</evidence>
<feature type="transmembrane region" description="Helical" evidence="7">
    <location>
        <begin position="788"/>
        <end position="813"/>
    </location>
</feature>
<protein>
    <recommendedName>
        <fullName evidence="8">ABC3 transporter permease C-terminal domain-containing protein</fullName>
    </recommendedName>
</protein>
<keyword evidence="4 7" id="KW-1133">Transmembrane helix</keyword>
<evidence type="ECO:0000256" key="4">
    <source>
        <dbReference type="ARBA" id="ARBA00022989"/>
    </source>
</evidence>
<evidence type="ECO:0000256" key="2">
    <source>
        <dbReference type="ARBA" id="ARBA00022475"/>
    </source>
</evidence>
<feature type="transmembrane region" description="Helical" evidence="7">
    <location>
        <begin position="469"/>
        <end position="486"/>
    </location>
</feature>
<dbReference type="PANTHER" id="PTHR30572:SF4">
    <property type="entry name" value="ABC TRANSPORTER PERMEASE YTRF"/>
    <property type="match status" value="1"/>
</dbReference>
<feature type="domain" description="ABC3 transporter permease C-terminal" evidence="8">
    <location>
        <begin position="710"/>
        <end position="825"/>
    </location>
</feature>
<dbReference type="AlphaFoldDB" id="A0A0F9S5K3"/>
<dbReference type="GO" id="GO:0005886">
    <property type="term" value="C:plasma membrane"/>
    <property type="evidence" value="ECO:0007669"/>
    <property type="project" value="UniProtKB-SubCell"/>
</dbReference>
<feature type="transmembrane region" description="Helical" evidence="7">
    <location>
        <begin position="349"/>
        <end position="375"/>
    </location>
</feature>
<feature type="domain" description="ABC3 transporter permease C-terminal" evidence="8">
    <location>
        <begin position="304"/>
        <end position="425"/>
    </location>
</feature>
<dbReference type="PANTHER" id="PTHR30572">
    <property type="entry name" value="MEMBRANE COMPONENT OF TRANSPORTER-RELATED"/>
    <property type="match status" value="1"/>
</dbReference>
<dbReference type="InterPro" id="IPR003838">
    <property type="entry name" value="ABC3_permease_C"/>
</dbReference>
<keyword evidence="3 7" id="KW-0812">Transmembrane</keyword>
<evidence type="ECO:0000256" key="1">
    <source>
        <dbReference type="ARBA" id="ARBA00004651"/>
    </source>
</evidence>
<reference evidence="9" key="1">
    <citation type="journal article" date="2015" name="Nature">
        <title>Complex archaea that bridge the gap between prokaryotes and eukaryotes.</title>
        <authorList>
            <person name="Spang A."/>
            <person name="Saw J.H."/>
            <person name="Jorgensen S.L."/>
            <person name="Zaremba-Niedzwiedzka K."/>
            <person name="Martijn J."/>
            <person name="Lind A.E."/>
            <person name="van Eijk R."/>
            <person name="Schleper C."/>
            <person name="Guy L."/>
            <person name="Ettema T.J."/>
        </authorList>
    </citation>
    <scope>NUCLEOTIDE SEQUENCE</scope>
</reference>
<dbReference type="EMBL" id="LAZR01000566">
    <property type="protein sequence ID" value="KKN64155.1"/>
    <property type="molecule type" value="Genomic_DNA"/>
</dbReference>
<organism evidence="9">
    <name type="scientific">marine sediment metagenome</name>
    <dbReference type="NCBI Taxonomy" id="412755"/>
    <lineage>
        <taxon>unclassified sequences</taxon>
        <taxon>metagenomes</taxon>
        <taxon>ecological metagenomes</taxon>
    </lineage>
</organism>
<evidence type="ECO:0000256" key="6">
    <source>
        <dbReference type="ARBA" id="ARBA00038076"/>
    </source>
</evidence>
<dbReference type="Pfam" id="PF02687">
    <property type="entry name" value="FtsX"/>
    <property type="match status" value="2"/>
</dbReference>
<feature type="transmembrane region" description="Helical" evidence="7">
    <location>
        <begin position="703"/>
        <end position="724"/>
    </location>
</feature>
<feature type="transmembrane region" description="Helical" evidence="7">
    <location>
        <begin position="750"/>
        <end position="776"/>
    </location>
</feature>
<dbReference type="InterPro" id="IPR050250">
    <property type="entry name" value="Macrolide_Exporter_MacB"/>
</dbReference>
<proteinExistence type="inferred from homology"/>
<evidence type="ECO:0000256" key="7">
    <source>
        <dbReference type="SAM" id="Phobius"/>
    </source>
</evidence>
<comment type="similarity">
    <text evidence="6">Belongs to the ABC-4 integral membrane protein family.</text>
</comment>
<feature type="transmembrane region" description="Helical" evidence="7">
    <location>
        <begin position="395"/>
        <end position="420"/>
    </location>
</feature>
<sequence length="836" mass="96206">MEYIKKMDIILKKAIKDFNNLGWRSYLIIFTIIFSLGGGLGLYYGVYVAMPMLNQYFDDVNHADFTYYLADGNWINQSQLDGLEDLEEIDSYTGRLIWITNLNLPNQRERKFISLIGLDYNKTDLKKPKVYDYTIKSGDNFDPEANNLSVVMDKTFTDINDLNIGDNVQINGLNGAEIEILGLCNTPEFGIMTNNPKYSMPLEGSMAVTYLSKDTLKNYIISYYHWYNSTTAEDLTFSILYFQKIDYNNIVITFKGNSSEGNRAVINYFDNLGVSIERAEKFEDLYAFKYIEVVLRDTKEIMNILLLLTTLLGGIIIYVIFNRYVYGQRQQIGILFGLGYTRKDIIRYFLFNVLVIAVVSIPFGIIVGYTLGYIMVDETMSEIVHLSRFELSFIFLPRVIYIGIFVGSLVIFLSTFFSIWKISKKIIAELIYEQAEVTHKIKIVKKNLISRYVLIKLVFRNLFRNKKRILFTIAAMTFSLLILSSTENLLDTMYYNVNRTFKNSKVHIKANEIWDLNVIFQTPANMSNPDNIVKSIENIDDMKESEVYTKGLVTAEGKEDQSLIIQGQNLVDTNVHYFTWHGSSNINSIPEYDDEIVISSVDALKLDKRIGDMLIIQNAWGENLTFQIVGIHADLVMTSYITFEAGKRVLHNNTNVIDGLYIILESGGDKDNLIDEIYDLGNIEVIFDIEEMNQQAMEFIDNFSIVLHVIAGYTLIISFFIVFYNSVMNIYDKNYEYGILRSLGYPKKKVFTMILSENLLQGLFPIILALFFTYPLTLEMAQVYQEEFPLITILGTTAIMVLTIPPLILYVLGSFIGLRTVYKQNLYEQVQTRFVS</sequence>
<gene>
    <name evidence="9" type="ORF">LCGC14_0494490</name>
</gene>
<evidence type="ECO:0000256" key="3">
    <source>
        <dbReference type="ARBA" id="ARBA00022692"/>
    </source>
</evidence>
<evidence type="ECO:0000259" key="8">
    <source>
        <dbReference type="Pfam" id="PF02687"/>
    </source>
</evidence>
<comment type="caution">
    <text evidence="9">The sequence shown here is derived from an EMBL/GenBank/DDBJ whole genome shotgun (WGS) entry which is preliminary data.</text>
</comment>
<feature type="transmembrane region" description="Helical" evidence="7">
    <location>
        <begin position="301"/>
        <end position="321"/>
    </location>
</feature>
<evidence type="ECO:0000256" key="5">
    <source>
        <dbReference type="ARBA" id="ARBA00023136"/>
    </source>
</evidence>
<dbReference type="GO" id="GO:0022857">
    <property type="term" value="F:transmembrane transporter activity"/>
    <property type="evidence" value="ECO:0007669"/>
    <property type="project" value="TreeGrafter"/>
</dbReference>
<keyword evidence="5 7" id="KW-0472">Membrane</keyword>
<name>A0A0F9S5K3_9ZZZZ</name>
<keyword evidence="2" id="KW-1003">Cell membrane</keyword>
<comment type="subcellular location">
    <subcellularLocation>
        <location evidence="1">Cell membrane</location>
        <topology evidence="1">Multi-pass membrane protein</topology>
    </subcellularLocation>
</comment>
<feature type="transmembrane region" description="Helical" evidence="7">
    <location>
        <begin position="21"/>
        <end position="46"/>
    </location>
</feature>